<keyword evidence="2" id="KW-1185">Reference proteome</keyword>
<organism evidence="1 2">
    <name type="scientific">Stylosanthes scabra</name>
    <dbReference type="NCBI Taxonomy" id="79078"/>
    <lineage>
        <taxon>Eukaryota</taxon>
        <taxon>Viridiplantae</taxon>
        <taxon>Streptophyta</taxon>
        <taxon>Embryophyta</taxon>
        <taxon>Tracheophyta</taxon>
        <taxon>Spermatophyta</taxon>
        <taxon>Magnoliopsida</taxon>
        <taxon>eudicotyledons</taxon>
        <taxon>Gunneridae</taxon>
        <taxon>Pentapetalae</taxon>
        <taxon>rosids</taxon>
        <taxon>fabids</taxon>
        <taxon>Fabales</taxon>
        <taxon>Fabaceae</taxon>
        <taxon>Papilionoideae</taxon>
        <taxon>50 kb inversion clade</taxon>
        <taxon>dalbergioids sensu lato</taxon>
        <taxon>Dalbergieae</taxon>
        <taxon>Pterocarpus clade</taxon>
        <taxon>Stylosanthes</taxon>
    </lineage>
</organism>
<accession>A0ABU6TS89</accession>
<dbReference type="EMBL" id="JASCZI010092028">
    <property type="protein sequence ID" value="MED6151727.1"/>
    <property type="molecule type" value="Genomic_DNA"/>
</dbReference>
<feature type="non-terminal residue" evidence="1">
    <location>
        <position position="1"/>
    </location>
</feature>
<reference evidence="1 2" key="1">
    <citation type="journal article" date="2023" name="Plants (Basel)">
        <title>Bridging the Gap: Combining Genomics and Transcriptomics Approaches to Understand Stylosanthes scabra, an Orphan Legume from the Brazilian Caatinga.</title>
        <authorList>
            <person name="Ferreira-Neto J.R.C."/>
            <person name="da Silva M.D."/>
            <person name="Binneck E."/>
            <person name="de Melo N.F."/>
            <person name="da Silva R.H."/>
            <person name="de Melo A.L.T.M."/>
            <person name="Pandolfi V."/>
            <person name="Bustamante F.O."/>
            <person name="Brasileiro-Vidal A.C."/>
            <person name="Benko-Iseppon A.M."/>
        </authorList>
    </citation>
    <scope>NUCLEOTIDE SEQUENCE [LARGE SCALE GENOMIC DNA]</scope>
    <source>
        <tissue evidence="1">Leaves</tissue>
    </source>
</reference>
<evidence type="ECO:0000313" key="1">
    <source>
        <dbReference type="EMBL" id="MED6151727.1"/>
    </source>
</evidence>
<name>A0ABU6TS89_9FABA</name>
<protein>
    <submittedName>
        <fullName evidence="1">Uncharacterized protein</fullName>
    </submittedName>
</protein>
<dbReference type="Proteomes" id="UP001341840">
    <property type="component" value="Unassembled WGS sequence"/>
</dbReference>
<comment type="caution">
    <text evidence="1">The sequence shown here is derived from an EMBL/GenBank/DDBJ whole genome shotgun (WGS) entry which is preliminary data.</text>
</comment>
<gene>
    <name evidence="1" type="ORF">PIB30_085147</name>
</gene>
<proteinExistence type="predicted"/>
<evidence type="ECO:0000313" key="2">
    <source>
        <dbReference type="Proteomes" id="UP001341840"/>
    </source>
</evidence>
<sequence length="64" mass="7114">RVNRGDRRVAIQLRASVDMPEVGSLQKKSRKKPSEIQNEFQDYFALAPPASPDSSDDSILPADD</sequence>